<proteinExistence type="predicted"/>
<accession>A0A9W7SJT2</accession>
<reference evidence="1 2" key="2">
    <citation type="journal article" date="2021" name="Curr. Genet.">
        <title>Genetic response to nitrogen starvation in the aggressive Eucalyptus foliar pathogen Teratosphaeria destructans.</title>
        <authorList>
            <person name="Havenga M."/>
            <person name="Wingfield B.D."/>
            <person name="Wingfield M.J."/>
            <person name="Dreyer L.L."/>
            <person name="Roets F."/>
            <person name="Aylward J."/>
        </authorList>
    </citation>
    <scope>NUCLEOTIDE SEQUENCE [LARGE SCALE GENOMIC DNA]</scope>
    <source>
        <strain evidence="1">CMW44962</strain>
    </source>
</reference>
<keyword evidence="2" id="KW-1185">Reference proteome</keyword>
<name>A0A9W7SJT2_9PEZI</name>
<evidence type="ECO:0000313" key="1">
    <source>
        <dbReference type="EMBL" id="KAH9817427.1"/>
    </source>
</evidence>
<dbReference type="AlphaFoldDB" id="A0A9W7SJT2"/>
<dbReference type="Proteomes" id="UP001138500">
    <property type="component" value="Unassembled WGS sequence"/>
</dbReference>
<protein>
    <submittedName>
        <fullName evidence="1">Uncharacterized protein</fullName>
    </submittedName>
</protein>
<dbReference type="EMBL" id="RIBY02002382">
    <property type="protein sequence ID" value="KAH9817427.1"/>
    <property type="molecule type" value="Genomic_DNA"/>
</dbReference>
<comment type="caution">
    <text evidence="1">The sequence shown here is derived from an EMBL/GenBank/DDBJ whole genome shotgun (WGS) entry which is preliminary data.</text>
</comment>
<evidence type="ECO:0000313" key="2">
    <source>
        <dbReference type="Proteomes" id="UP001138500"/>
    </source>
</evidence>
<reference evidence="1 2" key="1">
    <citation type="journal article" date="2018" name="IMA Fungus">
        <title>IMA Genome-F 10: Nine draft genome sequences of Claviceps purpurea s.lat., including C. arundinis, C. humidiphila, and C. cf. spartinae, pseudomolecules for the pitch canker pathogen Fusarium circinatum, draft genome of Davidsoniella eucalypti, Grosmannia galeiformis, Quambalaria eucalypti, and Teratosphaeria destructans.</title>
        <authorList>
            <person name="Wingfield B.D."/>
            <person name="Liu M."/>
            <person name="Nguyen H.D."/>
            <person name="Lane F.A."/>
            <person name="Morgan S.W."/>
            <person name="De Vos L."/>
            <person name="Wilken P.M."/>
            <person name="Duong T.A."/>
            <person name="Aylward J."/>
            <person name="Coetzee M.P."/>
            <person name="Dadej K."/>
            <person name="De Beer Z.W."/>
            <person name="Findlay W."/>
            <person name="Havenga M."/>
            <person name="Kolarik M."/>
            <person name="Menzies J.G."/>
            <person name="Naidoo K."/>
            <person name="Pochopski O."/>
            <person name="Shoukouhi P."/>
            <person name="Santana Q.C."/>
            <person name="Seifert K.A."/>
            <person name="Soal N."/>
            <person name="Steenkamp E.T."/>
            <person name="Tatham C.T."/>
            <person name="van der Nest M.A."/>
            <person name="Wingfield M.J."/>
        </authorList>
    </citation>
    <scope>NUCLEOTIDE SEQUENCE [LARGE SCALE GENOMIC DNA]</scope>
    <source>
        <strain evidence="1">CMW44962</strain>
    </source>
</reference>
<sequence length="55" mass="6433">MVRLARRRARSWSFSHSDRNMAWSRETQSRRACVADSRRSARCWAVSKCSRAMGT</sequence>
<feature type="non-terminal residue" evidence="1">
    <location>
        <position position="1"/>
    </location>
</feature>
<organism evidence="1 2">
    <name type="scientific">Teratosphaeria destructans</name>
    <dbReference type="NCBI Taxonomy" id="418781"/>
    <lineage>
        <taxon>Eukaryota</taxon>
        <taxon>Fungi</taxon>
        <taxon>Dikarya</taxon>
        <taxon>Ascomycota</taxon>
        <taxon>Pezizomycotina</taxon>
        <taxon>Dothideomycetes</taxon>
        <taxon>Dothideomycetidae</taxon>
        <taxon>Mycosphaerellales</taxon>
        <taxon>Teratosphaeriaceae</taxon>
        <taxon>Teratosphaeria</taxon>
    </lineage>
</organism>
<gene>
    <name evidence="1" type="ORF">Tdes44962_MAKER10368</name>
</gene>